<gene>
    <name evidence="3" type="ORF">LACBIDRAFT_317614</name>
</gene>
<evidence type="ECO:0000313" key="4">
    <source>
        <dbReference type="Proteomes" id="UP000001194"/>
    </source>
</evidence>
<feature type="region of interest" description="Disordered" evidence="1">
    <location>
        <begin position="194"/>
        <end position="313"/>
    </location>
</feature>
<dbReference type="AlphaFoldDB" id="B0E217"/>
<feature type="compositionally biased region" description="Low complexity" evidence="1">
    <location>
        <begin position="247"/>
        <end position="268"/>
    </location>
</feature>
<evidence type="ECO:0000256" key="1">
    <source>
        <dbReference type="SAM" id="MobiDB-lite"/>
    </source>
</evidence>
<accession>B0E217</accession>
<dbReference type="PANTHER" id="PTHR28125:SF2">
    <property type="entry name" value="MEIOTIC EXPRESSION UP-REGULATED PROTEIN 26"/>
    <property type="match status" value="1"/>
</dbReference>
<dbReference type="PANTHER" id="PTHR28125">
    <property type="entry name" value="MEIOTIC EXPRESSION UP-REGULATED PROTEIN 26"/>
    <property type="match status" value="1"/>
</dbReference>
<feature type="region of interest" description="Disordered" evidence="1">
    <location>
        <begin position="1"/>
        <end position="27"/>
    </location>
</feature>
<dbReference type="Pfam" id="PF14616">
    <property type="entry name" value="Rua1_C"/>
    <property type="match status" value="1"/>
</dbReference>
<dbReference type="InterPro" id="IPR028012">
    <property type="entry name" value="Rua1_C"/>
</dbReference>
<dbReference type="EMBL" id="DS547173">
    <property type="protein sequence ID" value="EDQ99116.1"/>
    <property type="molecule type" value="Genomic_DNA"/>
</dbReference>
<organism evidence="4">
    <name type="scientific">Laccaria bicolor (strain S238N-H82 / ATCC MYA-4686)</name>
    <name type="common">Bicoloured deceiver</name>
    <name type="synonym">Laccaria laccata var. bicolor</name>
    <dbReference type="NCBI Taxonomy" id="486041"/>
    <lineage>
        <taxon>Eukaryota</taxon>
        <taxon>Fungi</taxon>
        <taxon>Dikarya</taxon>
        <taxon>Basidiomycota</taxon>
        <taxon>Agaricomycotina</taxon>
        <taxon>Agaricomycetes</taxon>
        <taxon>Agaricomycetidae</taxon>
        <taxon>Agaricales</taxon>
        <taxon>Agaricineae</taxon>
        <taxon>Hydnangiaceae</taxon>
        <taxon>Laccaria</taxon>
    </lineage>
</organism>
<dbReference type="KEGG" id="lbc:LACBIDRAFT_317614"/>
<dbReference type="STRING" id="486041.B0E217"/>
<keyword evidence="4" id="KW-1185">Reference proteome</keyword>
<dbReference type="OrthoDB" id="5595379at2759"/>
<evidence type="ECO:0000313" key="3">
    <source>
        <dbReference type="EMBL" id="EDQ99116.1"/>
    </source>
</evidence>
<dbReference type="RefSeq" id="XP_001890249.1">
    <property type="nucleotide sequence ID" value="XM_001890214.1"/>
</dbReference>
<feature type="compositionally biased region" description="Low complexity" evidence="1">
    <location>
        <begin position="369"/>
        <end position="395"/>
    </location>
</feature>
<feature type="region of interest" description="Disordered" evidence="1">
    <location>
        <begin position="349"/>
        <end position="396"/>
    </location>
</feature>
<protein>
    <submittedName>
        <fullName evidence="3">Predicted protein</fullName>
    </submittedName>
</protein>
<evidence type="ECO:0000259" key="2">
    <source>
        <dbReference type="Pfam" id="PF14616"/>
    </source>
</evidence>
<dbReference type="Proteomes" id="UP000001194">
    <property type="component" value="Unassembled WGS sequence"/>
</dbReference>
<sequence length="606" mass="66902">MSADLARLWPLDASPLDPTRSSHPDSTDRFYFSPHIRPLSPAQDEFYPNSRSREAEACLHYLYDPQQFLDDFNLLDPQQTRPILFPSSDNRIYPSSIPPATFNSHHHMLSLDFAATTLFNTPSSPPTFGFLSPTSTAAQPQTIDADMSSSSPLFSAFSYIQEDFSSSPFGCHFDLSLPNNLLYCESDISPVVRAPKAPPALSHQQTPKPDAKSKNGGKRNKRNKPDPTPTFMEKLRCAPDQSDVVPLTSSRLESSSPLSLDVPSLQSPCKLNSLGVYRASSPPEDPVDSEAVSAKDQPPQVDGSLLNPITPLRLSDPASLSPLTPLTPSSSLVPRISISLKPKRRLADASSPLIRRKRLRSRALQLPDSSSESSAASSSSSPTSSPTPSSSKSVSNVTFGMRTLPASITTASKFPLFYRRFPASSYFQPLDAESPCTLFDVRHPGGNYNMPRGSLDLYTPRFVKGRGTEKVGMCPICVEPAERGGENKKLWFAMKFSAFKCYHMQYAHGISASTGRPFSPPTSFRLIERPKPGKNEKRHIQQGKCHKCDKWVAVEGVKDLESKVMSVKELHWWKHAASCHQGSTISGECDVYEDDYVFQKLLELEN</sequence>
<reference evidence="3 4" key="1">
    <citation type="journal article" date="2008" name="Nature">
        <title>The genome of Laccaria bicolor provides insights into mycorrhizal symbiosis.</title>
        <authorList>
            <person name="Martin F."/>
            <person name="Aerts A."/>
            <person name="Ahren D."/>
            <person name="Brun A."/>
            <person name="Danchin E.G.J."/>
            <person name="Duchaussoy F."/>
            <person name="Gibon J."/>
            <person name="Kohler A."/>
            <person name="Lindquist E."/>
            <person name="Pereda V."/>
            <person name="Salamov A."/>
            <person name="Shapiro H.J."/>
            <person name="Wuyts J."/>
            <person name="Blaudez D."/>
            <person name="Buee M."/>
            <person name="Brokstein P."/>
            <person name="Canbaeck B."/>
            <person name="Cohen D."/>
            <person name="Courty P.E."/>
            <person name="Coutinho P.M."/>
            <person name="Delaruelle C."/>
            <person name="Detter J.C."/>
            <person name="Deveau A."/>
            <person name="DiFazio S."/>
            <person name="Duplessis S."/>
            <person name="Fraissinet-Tachet L."/>
            <person name="Lucic E."/>
            <person name="Frey-Klett P."/>
            <person name="Fourrey C."/>
            <person name="Feussner I."/>
            <person name="Gay G."/>
            <person name="Grimwood J."/>
            <person name="Hoegger P.J."/>
            <person name="Jain P."/>
            <person name="Kilaru S."/>
            <person name="Labbe J."/>
            <person name="Lin Y.C."/>
            <person name="Legue V."/>
            <person name="Le Tacon F."/>
            <person name="Marmeisse R."/>
            <person name="Melayah D."/>
            <person name="Montanini B."/>
            <person name="Muratet M."/>
            <person name="Nehls U."/>
            <person name="Niculita-Hirzel H."/>
            <person name="Oudot-Le Secq M.P."/>
            <person name="Peter M."/>
            <person name="Quesneville H."/>
            <person name="Rajashekar B."/>
            <person name="Reich M."/>
            <person name="Rouhier N."/>
            <person name="Schmutz J."/>
            <person name="Yin T."/>
            <person name="Chalot M."/>
            <person name="Henrissat B."/>
            <person name="Kuees U."/>
            <person name="Lucas S."/>
            <person name="Van de Peer Y."/>
            <person name="Podila G.K."/>
            <person name="Polle A."/>
            <person name="Pukkila P.J."/>
            <person name="Richardson P.M."/>
            <person name="Rouze P."/>
            <person name="Sanders I.R."/>
            <person name="Stajich J.E."/>
            <person name="Tunlid A."/>
            <person name="Tuskan G."/>
            <person name="Grigoriev I.V."/>
        </authorList>
    </citation>
    <scope>NUCLEOTIDE SEQUENCE [LARGE SCALE GENOMIC DNA]</scope>
    <source>
        <strain evidence="4">S238N-H82 / ATCC MYA-4686</strain>
    </source>
</reference>
<dbReference type="GeneID" id="6085892"/>
<dbReference type="InParanoid" id="B0E217"/>
<proteinExistence type="predicted"/>
<name>B0E217_LACBS</name>
<feature type="domain" description="Transcription regulator Rua1 C-terminal" evidence="2">
    <location>
        <begin position="454"/>
        <end position="580"/>
    </location>
</feature>
<dbReference type="HOGENOM" id="CLU_444855_0_0_1"/>